<comment type="function">
    <text evidence="5">GTPase that associates with the 50S ribosomal subunit and may have a role during protein synthesis or ribosome biogenesis.</text>
</comment>
<dbReference type="Pfam" id="PF01926">
    <property type="entry name" value="MMR_HSR1"/>
    <property type="match status" value="1"/>
</dbReference>
<dbReference type="InterPro" id="IPR025121">
    <property type="entry name" value="GTPase_HflX_N"/>
</dbReference>
<dbReference type="HAMAP" id="MF_00900">
    <property type="entry name" value="GTPase_HflX"/>
    <property type="match status" value="1"/>
</dbReference>
<proteinExistence type="inferred from homology"/>
<dbReference type="RefSeq" id="WP_173659346.1">
    <property type="nucleotide sequence ID" value="NZ_JAOUSE010000011.1"/>
</dbReference>
<evidence type="ECO:0000256" key="1">
    <source>
        <dbReference type="ARBA" id="ARBA00022723"/>
    </source>
</evidence>
<dbReference type="EMBL" id="JAOUSE010000011">
    <property type="protein sequence ID" value="MCU9593957.1"/>
    <property type="molecule type" value="Genomic_DNA"/>
</dbReference>
<dbReference type="Gene3D" id="6.10.250.2860">
    <property type="match status" value="1"/>
</dbReference>
<dbReference type="InterPro" id="IPR006073">
    <property type="entry name" value="GTP-bd"/>
</dbReference>
<comment type="subunit">
    <text evidence="5">Monomer. Associates with the 50S ribosomal subunit.</text>
</comment>
<evidence type="ECO:0000313" key="9">
    <source>
        <dbReference type="Proteomes" id="UP001208656"/>
    </source>
</evidence>
<dbReference type="InterPro" id="IPR016496">
    <property type="entry name" value="GTPase_HflX"/>
</dbReference>
<keyword evidence="6" id="KW-0175">Coiled coil</keyword>
<gene>
    <name evidence="5 8" type="primary">hflX</name>
    <name evidence="8" type="ORF">OEV82_05760</name>
</gene>
<dbReference type="Gene3D" id="3.40.50.300">
    <property type="entry name" value="P-loop containing nucleotide triphosphate hydrolases"/>
    <property type="match status" value="1"/>
</dbReference>
<keyword evidence="9" id="KW-1185">Reference proteome</keyword>
<evidence type="ECO:0000256" key="3">
    <source>
        <dbReference type="ARBA" id="ARBA00022842"/>
    </source>
</evidence>
<dbReference type="InterPro" id="IPR027417">
    <property type="entry name" value="P-loop_NTPase"/>
</dbReference>
<evidence type="ECO:0000256" key="4">
    <source>
        <dbReference type="ARBA" id="ARBA00023134"/>
    </source>
</evidence>
<dbReference type="Pfam" id="PF13167">
    <property type="entry name" value="GTP-bdg_N"/>
    <property type="match status" value="1"/>
</dbReference>
<feature type="domain" description="Hflx-type G" evidence="7">
    <location>
        <begin position="200"/>
        <end position="368"/>
    </location>
</feature>
<dbReference type="Pfam" id="PF16360">
    <property type="entry name" value="GTP-bdg_M"/>
    <property type="match status" value="1"/>
</dbReference>
<dbReference type="Gene3D" id="3.40.50.11060">
    <property type="entry name" value="GTPase HflX, N-terminal domain"/>
    <property type="match status" value="1"/>
</dbReference>
<evidence type="ECO:0000313" key="8">
    <source>
        <dbReference type="EMBL" id="MCU9593957.1"/>
    </source>
</evidence>
<dbReference type="CDD" id="cd01878">
    <property type="entry name" value="HflX"/>
    <property type="match status" value="1"/>
</dbReference>
<reference evidence="8 9" key="1">
    <citation type="submission" date="2022-10" db="EMBL/GenBank/DDBJ databases">
        <title>Description of Fervidibacillus gen. nov. in the family Fervidibacillaceae fam. nov. with two species, Fervidibacillus albus sp. nov., and Fervidibacillus halotolerans sp. nov., isolated from tidal flat sediments.</title>
        <authorList>
            <person name="Kwon K.K."/>
            <person name="Yang S.-H."/>
        </authorList>
    </citation>
    <scope>NUCLEOTIDE SEQUENCE [LARGE SCALE GENOMIC DNA]</scope>
    <source>
        <strain evidence="8 9">DSM 23332</strain>
    </source>
</reference>
<comment type="subcellular location">
    <subcellularLocation>
        <location evidence="5">Cytoplasm</location>
    </subcellularLocation>
    <text evidence="5">May associate with membranes.</text>
</comment>
<keyword evidence="4 5" id="KW-0342">GTP-binding</keyword>
<evidence type="ECO:0000259" key="7">
    <source>
        <dbReference type="PROSITE" id="PS51705"/>
    </source>
</evidence>
<dbReference type="InterPro" id="IPR032305">
    <property type="entry name" value="GTP-bd_M"/>
</dbReference>
<dbReference type="NCBIfam" id="TIGR03156">
    <property type="entry name" value="GTP_HflX"/>
    <property type="match status" value="1"/>
</dbReference>
<evidence type="ECO:0000256" key="6">
    <source>
        <dbReference type="SAM" id="Coils"/>
    </source>
</evidence>
<dbReference type="InterPro" id="IPR042108">
    <property type="entry name" value="GTPase_HflX_N_sf"/>
</dbReference>
<sequence>MMEVRKKAVVVGVHINNSNDDEFTESMQELHELAYACNYDVVSELTQKLDKVNKAHYIGRGKLEELKTLIDEVQAEIVIFNDELSPSQIQVLEDEAEAKVIDRTMLILDIFASRAKTKEAKLQVEIAQLKYMLPRLVGQGVSMGRQGGGAGLKNRGAGETKLELDRRKIETKIAELSKELNQLVKQRETQRKKRKKNQFPVVSLVGYTNAGKSTIMNAMIDKYNPYSKKKVFERDMLFATLDTTVRQISLPDNKQFLLADTVGFVSKLPHHLVKAFRSTLEEVREADLLIHVVDIANPNYEKIIEVTNETLTEIGVTDIPVIFAYNKADLARISYPKIEDNRIYLSAKQNKGIDELAKLICQSIFTDYIQCEMLIPYHLGHIVSYFNEVAHIKDTTYEENGTKIIMECKQKDLEKYKEFVIKIGENEI</sequence>
<protein>
    <recommendedName>
        <fullName evidence="5">GTPase HflX</fullName>
    </recommendedName>
    <alternativeName>
        <fullName evidence="5">GTP-binding protein HflX</fullName>
    </alternativeName>
</protein>
<dbReference type="Proteomes" id="UP001208656">
    <property type="component" value="Unassembled WGS sequence"/>
</dbReference>
<keyword evidence="3" id="KW-0460">Magnesium</keyword>
<keyword evidence="5" id="KW-0963">Cytoplasm</keyword>
<comment type="similarity">
    <text evidence="5">Belongs to the TRAFAC class OBG-HflX-like GTPase superfamily. HflX GTPase family.</text>
</comment>
<feature type="coiled-coil region" evidence="6">
    <location>
        <begin position="159"/>
        <end position="193"/>
    </location>
</feature>
<name>A0ABT2WIT7_9BACI</name>
<dbReference type="SUPFAM" id="SSF52540">
    <property type="entry name" value="P-loop containing nucleoside triphosphate hydrolases"/>
    <property type="match status" value="1"/>
</dbReference>
<keyword evidence="1" id="KW-0479">Metal-binding</keyword>
<dbReference type="InterPro" id="IPR030394">
    <property type="entry name" value="G_HFLX_dom"/>
</dbReference>
<keyword evidence="2 5" id="KW-0547">Nucleotide-binding</keyword>
<dbReference type="PIRSF" id="PIRSF006809">
    <property type="entry name" value="GTP-binding_hflX_prd"/>
    <property type="match status" value="1"/>
</dbReference>
<evidence type="ECO:0000256" key="2">
    <source>
        <dbReference type="ARBA" id="ARBA00022741"/>
    </source>
</evidence>
<dbReference type="PANTHER" id="PTHR10229:SF4">
    <property type="entry name" value="GTPASE HFLX"/>
    <property type="match status" value="1"/>
</dbReference>
<evidence type="ECO:0000256" key="5">
    <source>
        <dbReference type="HAMAP-Rule" id="MF_00900"/>
    </source>
</evidence>
<accession>A0ABT2WIT7</accession>
<dbReference type="PROSITE" id="PS51705">
    <property type="entry name" value="G_HFLX"/>
    <property type="match status" value="1"/>
</dbReference>
<dbReference type="PRINTS" id="PR00326">
    <property type="entry name" value="GTP1OBG"/>
</dbReference>
<organism evidence="8 9">
    <name type="scientific">Pallidibacillus thermolactis</name>
    <dbReference type="NCBI Taxonomy" id="251051"/>
    <lineage>
        <taxon>Bacteria</taxon>
        <taxon>Bacillati</taxon>
        <taxon>Bacillota</taxon>
        <taxon>Bacilli</taxon>
        <taxon>Bacillales</taxon>
        <taxon>Bacillaceae</taxon>
        <taxon>Pallidibacillus</taxon>
    </lineage>
</organism>
<dbReference type="PANTHER" id="PTHR10229">
    <property type="entry name" value="GTP-BINDING PROTEIN HFLX"/>
    <property type="match status" value="1"/>
</dbReference>
<comment type="caution">
    <text evidence="8">The sequence shown here is derived from an EMBL/GenBank/DDBJ whole genome shotgun (WGS) entry which is preliminary data.</text>
</comment>